<keyword evidence="4" id="KW-1185">Reference proteome</keyword>
<organism evidence="3 4">
    <name type="scientific">Pestalotiopsis fici (strain W106-1 / CGMCC3.15140)</name>
    <dbReference type="NCBI Taxonomy" id="1229662"/>
    <lineage>
        <taxon>Eukaryota</taxon>
        <taxon>Fungi</taxon>
        <taxon>Dikarya</taxon>
        <taxon>Ascomycota</taxon>
        <taxon>Pezizomycotina</taxon>
        <taxon>Sordariomycetes</taxon>
        <taxon>Xylariomycetidae</taxon>
        <taxon>Amphisphaeriales</taxon>
        <taxon>Sporocadaceae</taxon>
        <taxon>Pestalotiopsis</taxon>
    </lineage>
</organism>
<keyword evidence="2" id="KW-0812">Transmembrane</keyword>
<feature type="transmembrane region" description="Helical" evidence="2">
    <location>
        <begin position="60"/>
        <end position="83"/>
    </location>
</feature>
<evidence type="ECO:0000313" key="3">
    <source>
        <dbReference type="EMBL" id="ETS82844.1"/>
    </source>
</evidence>
<name>W3X9Z3_PESFW</name>
<gene>
    <name evidence="3" type="ORF">PFICI_04720</name>
</gene>
<dbReference type="KEGG" id="pfy:PFICI_04720"/>
<evidence type="ECO:0000256" key="1">
    <source>
        <dbReference type="SAM" id="MobiDB-lite"/>
    </source>
</evidence>
<dbReference type="RefSeq" id="XP_007831492.1">
    <property type="nucleotide sequence ID" value="XM_007833301.1"/>
</dbReference>
<sequence length="138" mass="15398">MDQVVEMLTPSNPSGQQWNIRNFTSYIHTSIQARDMIGLVTDKRHKATAPVDDDTITVSVAIAIMGVLIVLGLLIGVVFYCAYCCSCPSRRRKPVDPEQGQELDDLPRRQSTADTLLPRRAMPMQSILKNRARPNTTV</sequence>
<reference evidence="4" key="1">
    <citation type="journal article" date="2015" name="BMC Genomics">
        <title>Genomic and transcriptomic analysis of the endophytic fungus Pestalotiopsis fici reveals its lifestyle and high potential for synthesis of natural products.</title>
        <authorList>
            <person name="Wang X."/>
            <person name="Zhang X."/>
            <person name="Liu L."/>
            <person name="Xiang M."/>
            <person name="Wang W."/>
            <person name="Sun X."/>
            <person name="Che Y."/>
            <person name="Guo L."/>
            <person name="Liu G."/>
            <person name="Guo L."/>
            <person name="Wang C."/>
            <person name="Yin W.B."/>
            <person name="Stadler M."/>
            <person name="Zhang X."/>
            <person name="Liu X."/>
        </authorList>
    </citation>
    <scope>NUCLEOTIDE SEQUENCE [LARGE SCALE GENOMIC DNA]</scope>
    <source>
        <strain evidence="4">W106-1 / CGMCC3.15140</strain>
    </source>
</reference>
<dbReference type="EMBL" id="KI912111">
    <property type="protein sequence ID" value="ETS82844.1"/>
    <property type="molecule type" value="Genomic_DNA"/>
</dbReference>
<dbReference type="HOGENOM" id="CLU_1855977_0_0_1"/>
<accession>W3X9Z3</accession>
<evidence type="ECO:0000256" key="2">
    <source>
        <dbReference type="SAM" id="Phobius"/>
    </source>
</evidence>
<feature type="region of interest" description="Disordered" evidence="1">
    <location>
        <begin position="90"/>
        <end position="115"/>
    </location>
</feature>
<dbReference type="InParanoid" id="W3X9Z3"/>
<proteinExistence type="predicted"/>
<dbReference type="GeneID" id="19269733"/>
<keyword evidence="2" id="KW-1133">Transmembrane helix</keyword>
<keyword evidence="2" id="KW-0472">Membrane</keyword>
<evidence type="ECO:0000313" key="4">
    <source>
        <dbReference type="Proteomes" id="UP000030651"/>
    </source>
</evidence>
<dbReference type="AlphaFoldDB" id="W3X9Z3"/>
<protein>
    <submittedName>
        <fullName evidence="3">Uncharacterized protein</fullName>
    </submittedName>
</protein>
<dbReference type="Proteomes" id="UP000030651">
    <property type="component" value="Unassembled WGS sequence"/>
</dbReference>